<accession>A0A8S0RQ56</accession>
<feature type="compositionally biased region" description="Polar residues" evidence="1">
    <location>
        <begin position="38"/>
        <end position="50"/>
    </location>
</feature>
<organism evidence="2 3">
    <name type="scientific">Olea europaea subsp. europaea</name>
    <dbReference type="NCBI Taxonomy" id="158383"/>
    <lineage>
        <taxon>Eukaryota</taxon>
        <taxon>Viridiplantae</taxon>
        <taxon>Streptophyta</taxon>
        <taxon>Embryophyta</taxon>
        <taxon>Tracheophyta</taxon>
        <taxon>Spermatophyta</taxon>
        <taxon>Magnoliopsida</taxon>
        <taxon>eudicotyledons</taxon>
        <taxon>Gunneridae</taxon>
        <taxon>Pentapetalae</taxon>
        <taxon>asterids</taxon>
        <taxon>lamiids</taxon>
        <taxon>Lamiales</taxon>
        <taxon>Oleaceae</taxon>
        <taxon>Oleeae</taxon>
        <taxon>Olea</taxon>
    </lineage>
</organism>
<feature type="non-terminal residue" evidence="2">
    <location>
        <position position="1"/>
    </location>
</feature>
<proteinExistence type="predicted"/>
<keyword evidence="3" id="KW-1185">Reference proteome</keyword>
<evidence type="ECO:0000313" key="2">
    <source>
        <dbReference type="EMBL" id="CAA2981206.1"/>
    </source>
</evidence>
<reference evidence="2 3" key="1">
    <citation type="submission" date="2019-12" db="EMBL/GenBank/DDBJ databases">
        <authorList>
            <person name="Alioto T."/>
            <person name="Alioto T."/>
            <person name="Gomez Garrido J."/>
        </authorList>
    </citation>
    <scope>NUCLEOTIDE SEQUENCE [LARGE SCALE GENOMIC DNA]</scope>
</reference>
<dbReference type="Proteomes" id="UP000594638">
    <property type="component" value="Unassembled WGS sequence"/>
</dbReference>
<gene>
    <name evidence="2" type="ORF">OLEA9_A108956</name>
</gene>
<sequence length="62" mass="6860">LPQAPFPIDAQPHPHRRSQSKHWRAGLKPAHPVPSISALRNPSHAVNDTPTIFLDDFPPPVT</sequence>
<dbReference type="AlphaFoldDB" id="A0A8S0RQ56"/>
<evidence type="ECO:0000313" key="3">
    <source>
        <dbReference type="Proteomes" id="UP000594638"/>
    </source>
</evidence>
<name>A0A8S0RQ56_OLEEU</name>
<feature type="non-terminal residue" evidence="2">
    <location>
        <position position="62"/>
    </location>
</feature>
<protein>
    <submittedName>
        <fullName evidence="2">Uncharacterized protein</fullName>
    </submittedName>
</protein>
<feature type="compositionally biased region" description="Basic residues" evidence="1">
    <location>
        <begin position="13"/>
        <end position="25"/>
    </location>
</feature>
<comment type="caution">
    <text evidence="2">The sequence shown here is derived from an EMBL/GenBank/DDBJ whole genome shotgun (WGS) entry which is preliminary data.</text>
</comment>
<feature type="region of interest" description="Disordered" evidence="1">
    <location>
        <begin position="1"/>
        <end position="62"/>
    </location>
</feature>
<dbReference type="Gramene" id="OE9A108956T1">
    <property type="protein sequence ID" value="OE9A108956C1"/>
    <property type="gene ID" value="OE9A108956"/>
</dbReference>
<evidence type="ECO:0000256" key="1">
    <source>
        <dbReference type="SAM" id="MobiDB-lite"/>
    </source>
</evidence>
<dbReference type="EMBL" id="CACTIH010003665">
    <property type="protein sequence ID" value="CAA2981206.1"/>
    <property type="molecule type" value="Genomic_DNA"/>
</dbReference>